<dbReference type="InterPro" id="IPR026841">
    <property type="entry name" value="Aur1/Ipt1"/>
</dbReference>
<sequence length="289" mass="31331">MQTDWVVNRDSVVEFAQRVAFGFGASAVLAMLSRVRRYRGITRALRCREFAFALLSVALLATLCAAVAVLDYLCVAIGPPSIESHLVRFDAMLGFHWPDVYRWVTAHRGLHRVLDLAYRSGMPQLLAVPFILAAVRRVDDLAEFVVQFMFAVILVVLVSTPLPAASAFVHFGITDPGTASTVTHYGLLRSGQFRQLNLADVQGLVSLPSFHVMLALLFAYALRHVRYVFAAAIVLNAAMIASTPTQGGHYLADVLAGIACGALSIAAVRRWTAVRRPAEATGPHAASAT</sequence>
<comment type="caution">
    <text evidence="3">The sequence shown here is derived from an EMBL/GenBank/DDBJ whole genome shotgun (WGS) entry which is preliminary data.</text>
</comment>
<organism evidence="3 4">
    <name type="scientific">Burkholderia territorii</name>
    <dbReference type="NCBI Taxonomy" id="1503055"/>
    <lineage>
        <taxon>Bacteria</taxon>
        <taxon>Pseudomonadati</taxon>
        <taxon>Pseudomonadota</taxon>
        <taxon>Betaproteobacteria</taxon>
        <taxon>Burkholderiales</taxon>
        <taxon>Burkholderiaceae</taxon>
        <taxon>Burkholderia</taxon>
        <taxon>Burkholderia cepacia complex</taxon>
    </lineage>
</organism>
<name>A0A105UXA3_9BURK</name>
<evidence type="ECO:0000313" key="4">
    <source>
        <dbReference type="Proteomes" id="UP000062317"/>
    </source>
</evidence>
<feature type="transmembrane region" description="Helical" evidence="1">
    <location>
        <begin position="15"/>
        <end position="32"/>
    </location>
</feature>
<dbReference type="Pfam" id="PF14378">
    <property type="entry name" value="PAP2_3"/>
    <property type="match status" value="1"/>
</dbReference>
<keyword evidence="1" id="KW-0472">Membrane</keyword>
<feature type="transmembrane region" description="Helical" evidence="1">
    <location>
        <begin position="148"/>
        <end position="173"/>
    </location>
</feature>
<keyword evidence="4" id="KW-1185">Reference proteome</keyword>
<feature type="transmembrane region" description="Helical" evidence="1">
    <location>
        <begin position="116"/>
        <end position="136"/>
    </location>
</feature>
<feature type="transmembrane region" description="Helical" evidence="1">
    <location>
        <begin position="250"/>
        <end position="268"/>
    </location>
</feature>
<dbReference type="AlphaFoldDB" id="A0A105UXA3"/>
<accession>A0A105UXA3</accession>
<protein>
    <recommendedName>
        <fullName evidence="2">Inositolphosphotransferase Aur1/Ipt1 domain-containing protein</fullName>
    </recommendedName>
</protein>
<keyword evidence="1" id="KW-0812">Transmembrane</keyword>
<dbReference type="GO" id="GO:0016020">
    <property type="term" value="C:membrane"/>
    <property type="evidence" value="ECO:0007669"/>
    <property type="project" value="UniProtKB-SubCell"/>
</dbReference>
<feature type="transmembrane region" description="Helical" evidence="1">
    <location>
        <begin position="52"/>
        <end position="78"/>
    </location>
</feature>
<feature type="transmembrane region" description="Helical" evidence="1">
    <location>
        <begin position="227"/>
        <end position="244"/>
    </location>
</feature>
<evidence type="ECO:0000256" key="1">
    <source>
        <dbReference type="SAM" id="Phobius"/>
    </source>
</evidence>
<reference evidence="3 4" key="1">
    <citation type="submission" date="2015-11" db="EMBL/GenBank/DDBJ databases">
        <title>Expanding the genomic diversity of Burkholderia species for the development of highly accurate diagnostics.</title>
        <authorList>
            <person name="Sahl J."/>
            <person name="Keim P."/>
            <person name="Wagner D."/>
        </authorList>
    </citation>
    <scope>NUCLEOTIDE SEQUENCE [LARGE SCALE GENOMIC DNA]</scope>
    <source>
        <strain evidence="3 4">MSMB1301WGS</strain>
    </source>
</reference>
<dbReference type="Proteomes" id="UP000062317">
    <property type="component" value="Unassembled WGS sequence"/>
</dbReference>
<feature type="domain" description="Inositolphosphotransferase Aur1/Ipt1" evidence="2">
    <location>
        <begin position="85"/>
        <end position="266"/>
    </location>
</feature>
<gene>
    <name evidence="3" type="ORF">WT27_18765</name>
</gene>
<dbReference type="Gene3D" id="1.20.144.10">
    <property type="entry name" value="Phosphatidic acid phosphatase type 2/haloperoxidase"/>
    <property type="match status" value="1"/>
</dbReference>
<feature type="transmembrane region" description="Helical" evidence="1">
    <location>
        <begin position="201"/>
        <end position="220"/>
    </location>
</feature>
<proteinExistence type="predicted"/>
<evidence type="ECO:0000259" key="2">
    <source>
        <dbReference type="Pfam" id="PF14378"/>
    </source>
</evidence>
<keyword evidence="1" id="KW-1133">Transmembrane helix</keyword>
<dbReference type="RefSeq" id="WP_060110394.1">
    <property type="nucleotide sequence ID" value="NZ_LPEQ01000141.1"/>
</dbReference>
<evidence type="ECO:0000313" key="3">
    <source>
        <dbReference type="EMBL" id="KVV37350.1"/>
    </source>
</evidence>
<dbReference type="EMBL" id="LPEQ01000141">
    <property type="protein sequence ID" value="KVV37350.1"/>
    <property type="molecule type" value="Genomic_DNA"/>
</dbReference>